<dbReference type="Proteomes" id="UP000831701">
    <property type="component" value="Chromosome 3"/>
</dbReference>
<reference evidence="1" key="1">
    <citation type="submission" date="2022-04" db="EMBL/GenBank/DDBJ databases">
        <title>Jade perch genome.</title>
        <authorList>
            <person name="Chao B."/>
        </authorList>
    </citation>
    <scope>NUCLEOTIDE SEQUENCE</scope>
    <source>
        <strain evidence="1">CB-2022</strain>
    </source>
</reference>
<comment type="caution">
    <text evidence="1">The sequence shown here is derived from an EMBL/GenBank/DDBJ whole genome shotgun (WGS) entry which is preliminary data.</text>
</comment>
<sequence>MRPCAWMTSGSCRWATASLRDLLRGTSTKRRRRGRRGDGGGRDEAEEETIKEDEAGREKVADEACDVMEIELGDDHMEDEEMETAATEEKEEEAGADTEEEVADCEANTDKSIREGSDITEPTEEVVTNAK</sequence>
<keyword evidence="2" id="KW-1185">Reference proteome</keyword>
<gene>
    <name evidence="1" type="ORF">L3Q82_006085</name>
</gene>
<evidence type="ECO:0000313" key="2">
    <source>
        <dbReference type="Proteomes" id="UP000831701"/>
    </source>
</evidence>
<dbReference type="EMBL" id="CM041533">
    <property type="protein sequence ID" value="KAI3374235.1"/>
    <property type="molecule type" value="Genomic_DNA"/>
</dbReference>
<protein>
    <submittedName>
        <fullName evidence="1">Uncharacterized protein</fullName>
    </submittedName>
</protein>
<proteinExistence type="predicted"/>
<organism evidence="1 2">
    <name type="scientific">Scortum barcoo</name>
    <name type="common">barcoo grunter</name>
    <dbReference type="NCBI Taxonomy" id="214431"/>
    <lineage>
        <taxon>Eukaryota</taxon>
        <taxon>Metazoa</taxon>
        <taxon>Chordata</taxon>
        <taxon>Craniata</taxon>
        <taxon>Vertebrata</taxon>
        <taxon>Euteleostomi</taxon>
        <taxon>Actinopterygii</taxon>
        <taxon>Neopterygii</taxon>
        <taxon>Teleostei</taxon>
        <taxon>Neoteleostei</taxon>
        <taxon>Acanthomorphata</taxon>
        <taxon>Eupercaria</taxon>
        <taxon>Centrarchiformes</taxon>
        <taxon>Terapontoidei</taxon>
        <taxon>Terapontidae</taxon>
        <taxon>Scortum</taxon>
    </lineage>
</organism>
<accession>A0ACB8X2D5</accession>
<evidence type="ECO:0000313" key="1">
    <source>
        <dbReference type="EMBL" id="KAI3374235.1"/>
    </source>
</evidence>
<name>A0ACB8X2D5_9TELE</name>